<evidence type="ECO:0000313" key="2">
    <source>
        <dbReference type="Proteomes" id="UP000299102"/>
    </source>
</evidence>
<name>A0A4C1X3G9_EUMVA</name>
<keyword evidence="2" id="KW-1185">Reference proteome</keyword>
<sequence length="95" mass="10458">MRRAPSAADRFWKELCFVPTPSSVSSRRGAAVADSNVVYKSRAWGSSLGYKLLIVDVYAFTRARLCFSIKLVDYDRTVVSVVDETASPAPIAPSR</sequence>
<comment type="caution">
    <text evidence="1">The sequence shown here is derived from an EMBL/GenBank/DDBJ whole genome shotgun (WGS) entry which is preliminary data.</text>
</comment>
<accession>A0A4C1X3G9</accession>
<organism evidence="1 2">
    <name type="scientific">Eumeta variegata</name>
    <name type="common">Bagworm moth</name>
    <name type="synonym">Eumeta japonica</name>
    <dbReference type="NCBI Taxonomy" id="151549"/>
    <lineage>
        <taxon>Eukaryota</taxon>
        <taxon>Metazoa</taxon>
        <taxon>Ecdysozoa</taxon>
        <taxon>Arthropoda</taxon>
        <taxon>Hexapoda</taxon>
        <taxon>Insecta</taxon>
        <taxon>Pterygota</taxon>
        <taxon>Neoptera</taxon>
        <taxon>Endopterygota</taxon>
        <taxon>Lepidoptera</taxon>
        <taxon>Glossata</taxon>
        <taxon>Ditrysia</taxon>
        <taxon>Tineoidea</taxon>
        <taxon>Psychidae</taxon>
        <taxon>Oiketicinae</taxon>
        <taxon>Eumeta</taxon>
    </lineage>
</organism>
<dbReference type="EMBL" id="BGZK01000702">
    <property type="protein sequence ID" value="GBP56837.1"/>
    <property type="molecule type" value="Genomic_DNA"/>
</dbReference>
<evidence type="ECO:0000313" key="1">
    <source>
        <dbReference type="EMBL" id="GBP56837.1"/>
    </source>
</evidence>
<reference evidence="1 2" key="1">
    <citation type="journal article" date="2019" name="Commun. Biol.">
        <title>The bagworm genome reveals a unique fibroin gene that provides high tensile strength.</title>
        <authorList>
            <person name="Kono N."/>
            <person name="Nakamura H."/>
            <person name="Ohtoshi R."/>
            <person name="Tomita M."/>
            <person name="Numata K."/>
            <person name="Arakawa K."/>
        </authorList>
    </citation>
    <scope>NUCLEOTIDE SEQUENCE [LARGE SCALE GENOMIC DNA]</scope>
</reference>
<dbReference type="AlphaFoldDB" id="A0A4C1X3G9"/>
<proteinExistence type="predicted"/>
<gene>
    <name evidence="1" type="ORF">EVAR_41473_1</name>
</gene>
<dbReference type="Proteomes" id="UP000299102">
    <property type="component" value="Unassembled WGS sequence"/>
</dbReference>
<protein>
    <submittedName>
        <fullName evidence="1">Uncharacterized protein</fullName>
    </submittedName>
</protein>